<keyword evidence="16 20" id="KW-0464">Manganese</keyword>
<dbReference type="Pfam" id="PF01066">
    <property type="entry name" value="CDP-OH_P_transf"/>
    <property type="match status" value="1"/>
</dbReference>
<dbReference type="HOGENOM" id="CLU_086279_0_0_5"/>
<accession>Q0G6S6</accession>
<keyword evidence="15 20" id="KW-0594">Phospholipid biosynthesis</keyword>
<feature type="transmembrane region" description="Helical" evidence="21">
    <location>
        <begin position="37"/>
        <end position="59"/>
    </location>
</feature>
<dbReference type="FunFam" id="1.20.120.1760:FF:000009">
    <property type="entry name" value="Phosphatidylcholine synthase"/>
    <property type="match status" value="1"/>
</dbReference>
<dbReference type="NCBIfam" id="NF045884">
    <property type="entry name" value="PhCholSynAgro"/>
    <property type="match status" value="1"/>
</dbReference>
<dbReference type="InterPro" id="IPR000462">
    <property type="entry name" value="CDP-OH_P_trans"/>
</dbReference>
<dbReference type="Proteomes" id="UP000004310">
    <property type="component" value="Unassembled WGS sequence"/>
</dbReference>
<dbReference type="PIRSF" id="PIRSF000851">
    <property type="entry name" value="PcS"/>
    <property type="match status" value="1"/>
</dbReference>
<comment type="catalytic activity">
    <reaction evidence="1 20">
        <text>a CDP-1,2-diacyl-sn-glycerol + choline = a 1,2-diacyl-sn-glycero-3-phosphocholine + CMP + H(+)</text>
        <dbReference type="Rhea" id="RHEA:14597"/>
        <dbReference type="ChEBI" id="CHEBI:15354"/>
        <dbReference type="ChEBI" id="CHEBI:15378"/>
        <dbReference type="ChEBI" id="CHEBI:57643"/>
        <dbReference type="ChEBI" id="CHEBI:58332"/>
        <dbReference type="ChEBI" id="CHEBI:60377"/>
        <dbReference type="EC" id="2.7.8.24"/>
    </reaction>
</comment>
<evidence type="ECO:0000256" key="1">
    <source>
        <dbReference type="ARBA" id="ARBA00000958"/>
    </source>
</evidence>
<comment type="cofactor">
    <cofactor evidence="2 20">
        <name>Mn(2+)</name>
        <dbReference type="ChEBI" id="CHEBI:29035"/>
    </cofactor>
</comment>
<evidence type="ECO:0000256" key="12">
    <source>
        <dbReference type="ARBA" id="ARBA00022989"/>
    </source>
</evidence>
<dbReference type="eggNOG" id="COG1183">
    <property type="taxonomic scope" value="Bacteria"/>
</dbReference>
<evidence type="ECO:0000256" key="8">
    <source>
        <dbReference type="ARBA" id="ARBA00022516"/>
    </source>
</evidence>
<sequence>MSISTMTLHAATDCSACDHDKGAFDFMSFNLSRFAQWRAFLVHIFTATGAFFAFLSLIAAGEGRFVDAFLWLGVGLFVDGIDGPIARKFEIKRRLPNWSGDMLDSVIDYSTFSLIPAVALYHSGIIGRPLSFVAAALIVITSAIYYADLRMKTKDNFFRGFPVCWNMLVFTLFAINPNELTAFLFVVLCAVATFLPIKFLHPVRVRRWRAINLTVFAVWSVLGIVALIQGLQPSFSVKAGLVASGLYLFAIGGFFQLYDKFTGVTPDEEAPSKN</sequence>
<dbReference type="STRING" id="217511.GCA_001463845_00245"/>
<proteinExistence type="inferred from homology"/>
<comment type="similarity">
    <text evidence="4 20">Belongs to the CDP-alcohol phosphatidyltransferase class-I family.</text>
</comment>
<evidence type="ECO:0000256" key="20">
    <source>
        <dbReference type="PIRNR" id="PIRNR000851"/>
    </source>
</evidence>
<comment type="subcellular location">
    <subcellularLocation>
        <location evidence="3 20">Cell inner membrane</location>
        <topology evidence="3 20">Multi-pass membrane protein</topology>
    </subcellularLocation>
</comment>
<dbReference type="GO" id="GO:0050520">
    <property type="term" value="F:phosphatidylcholine synthase activity"/>
    <property type="evidence" value="ECO:0007669"/>
    <property type="project" value="UniProtKB-EC"/>
</dbReference>
<dbReference type="AlphaFoldDB" id="Q0G6S6"/>
<evidence type="ECO:0000256" key="4">
    <source>
        <dbReference type="ARBA" id="ARBA00010441"/>
    </source>
</evidence>
<dbReference type="InterPro" id="IPR026027">
    <property type="entry name" value="PcS"/>
</dbReference>
<dbReference type="Gene3D" id="1.20.120.1760">
    <property type="match status" value="1"/>
</dbReference>
<name>Q0G6S6_9HYPH</name>
<evidence type="ECO:0000256" key="21">
    <source>
        <dbReference type="SAM" id="Phobius"/>
    </source>
</evidence>
<comment type="function">
    <text evidence="19 20">Condenses choline with CDP-diglyceride to produce phosphatidylcholine and CMP.</text>
</comment>
<evidence type="ECO:0000256" key="6">
    <source>
        <dbReference type="ARBA" id="ARBA00015623"/>
    </source>
</evidence>
<reference evidence="22 23" key="1">
    <citation type="journal article" date="2010" name="J. Bacteriol.">
        <title>Genome sequence of Fulvimarina pelagi HTCC2506T, a Mn(II)-oxidizing alphaproteobacterium possessing an aerobic anoxygenic photosynthetic gene cluster and Xanthorhodopsin.</title>
        <authorList>
            <person name="Kang I."/>
            <person name="Oh H.M."/>
            <person name="Lim S.I."/>
            <person name="Ferriera S."/>
            <person name="Giovannoni S.J."/>
            <person name="Cho J.C."/>
        </authorList>
    </citation>
    <scope>NUCLEOTIDE SEQUENCE [LARGE SCALE GENOMIC DNA]</scope>
    <source>
        <strain evidence="22 23">HTCC2506</strain>
    </source>
</reference>
<keyword evidence="8 20" id="KW-0444">Lipid biosynthesis</keyword>
<feature type="transmembrane region" description="Helical" evidence="21">
    <location>
        <begin position="130"/>
        <end position="149"/>
    </location>
</feature>
<keyword evidence="23" id="KW-1185">Reference proteome</keyword>
<keyword evidence="11 21" id="KW-0812">Transmembrane</keyword>
<evidence type="ECO:0000256" key="5">
    <source>
        <dbReference type="ARBA" id="ARBA00013195"/>
    </source>
</evidence>
<keyword evidence="14 20" id="KW-0472">Membrane</keyword>
<evidence type="ECO:0000256" key="11">
    <source>
        <dbReference type="ARBA" id="ARBA00022692"/>
    </source>
</evidence>
<dbReference type="EC" id="2.7.8.24" evidence="5 20"/>
<keyword evidence="9 20" id="KW-0997">Cell inner membrane</keyword>
<evidence type="ECO:0000256" key="18">
    <source>
        <dbReference type="ARBA" id="ARBA00033321"/>
    </source>
</evidence>
<evidence type="ECO:0000256" key="16">
    <source>
        <dbReference type="ARBA" id="ARBA00023211"/>
    </source>
</evidence>
<evidence type="ECO:0000256" key="13">
    <source>
        <dbReference type="ARBA" id="ARBA00023098"/>
    </source>
</evidence>
<keyword evidence="10 20" id="KW-0808">Transferase</keyword>
<evidence type="ECO:0000256" key="10">
    <source>
        <dbReference type="ARBA" id="ARBA00022679"/>
    </source>
</evidence>
<organism evidence="22 23">
    <name type="scientific">Fulvimarina pelagi HTCC2506</name>
    <dbReference type="NCBI Taxonomy" id="314231"/>
    <lineage>
        <taxon>Bacteria</taxon>
        <taxon>Pseudomonadati</taxon>
        <taxon>Pseudomonadota</taxon>
        <taxon>Alphaproteobacteria</taxon>
        <taxon>Hyphomicrobiales</taxon>
        <taxon>Aurantimonadaceae</taxon>
        <taxon>Fulvimarina</taxon>
    </lineage>
</organism>
<dbReference type="GO" id="GO:0005886">
    <property type="term" value="C:plasma membrane"/>
    <property type="evidence" value="ECO:0007669"/>
    <property type="project" value="UniProtKB-SubCell"/>
</dbReference>
<feature type="transmembrane region" description="Helical" evidence="21">
    <location>
        <begin position="156"/>
        <end position="175"/>
    </location>
</feature>
<evidence type="ECO:0000256" key="15">
    <source>
        <dbReference type="ARBA" id="ARBA00023209"/>
    </source>
</evidence>
<gene>
    <name evidence="22" type="ORF">FP2506_07351</name>
</gene>
<keyword evidence="12 21" id="KW-1133">Transmembrane helix</keyword>
<evidence type="ECO:0000313" key="23">
    <source>
        <dbReference type="Proteomes" id="UP000004310"/>
    </source>
</evidence>
<keyword evidence="7 20" id="KW-1003">Cell membrane</keyword>
<evidence type="ECO:0000256" key="2">
    <source>
        <dbReference type="ARBA" id="ARBA00001936"/>
    </source>
</evidence>
<dbReference type="InterPro" id="IPR043130">
    <property type="entry name" value="CDP-OH_PTrfase_TM_dom"/>
</dbReference>
<dbReference type="EMBL" id="AATP01000001">
    <property type="protein sequence ID" value="EAU42638.1"/>
    <property type="molecule type" value="Genomic_DNA"/>
</dbReference>
<feature type="transmembrane region" description="Helical" evidence="21">
    <location>
        <begin position="237"/>
        <end position="258"/>
    </location>
</feature>
<comment type="caution">
    <text evidence="22">The sequence shown here is derived from an EMBL/GenBank/DDBJ whole genome shotgun (WGS) entry which is preliminary data.</text>
</comment>
<evidence type="ECO:0000256" key="9">
    <source>
        <dbReference type="ARBA" id="ARBA00022519"/>
    </source>
</evidence>
<protein>
    <recommendedName>
        <fullName evidence="6 20">Phosphatidylcholine synthase</fullName>
        <shortName evidence="20">PC synthase</shortName>
        <shortName evidence="20">PCS</shortName>
        <ecNumber evidence="5 20">2.7.8.24</ecNumber>
    </recommendedName>
    <alternativeName>
        <fullName evidence="18 20">CDP-diglyceride-choline O-phosphatidyltransferase</fullName>
    </alternativeName>
</protein>
<keyword evidence="17 20" id="KW-1208">Phospholipid metabolism</keyword>
<feature type="transmembrane region" description="Helical" evidence="21">
    <location>
        <begin position="211"/>
        <end position="231"/>
    </location>
</feature>
<keyword evidence="13 20" id="KW-0443">Lipid metabolism</keyword>
<feature type="transmembrane region" description="Helical" evidence="21">
    <location>
        <begin position="181"/>
        <end position="199"/>
    </location>
</feature>
<evidence type="ECO:0000256" key="17">
    <source>
        <dbReference type="ARBA" id="ARBA00023264"/>
    </source>
</evidence>
<evidence type="ECO:0000313" key="22">
    <source>
        <dbReference type="EMBL" id="EAU42638.1"/>
    </source>
</evidence>
<evidence type="ECO:0000256" key="14">
    <source>
        <dbReference type="ARBA" id="ARBA00023136"/>
    </source>
</evidence>
<evidence type="ECO:0000256" key="7">
    <source>
        <dbReference type="ARBA" id="ARBA00022475"/>
    </source>
</evidence>
<dbReference type="GO" id="GO:0008654">
    <property type="term" value="P:phospholipid biosynthetic process"/>
    <property type="evidence" value="ECO:0007669"/>
    <property type="project" value="UniProtKB-KW"/>
</dbReference>
<evidence type="ECO:0000256" key="19">
    <source>
        <dbReference type="ARBA" id="ARBA00037468"/>
    </source>
</evidence>
<evidence type="ECO:0000256" key="3">
    <source>
        <dbReference type="ARBA" id="ARBA00004429"/>
    </source>
</evidence>